<dbReference type="OrthoDB" id="5840532at2759"/>
<evidence type="ECO:0000313" key="2">
    <source>
        <dbReference type="Proteomes" id="UP000297245"/>
    </source>
</evidence>
<keyword evidence="2" id="KW-1185">Reference proteome</keyword>
<dbReference type="Gene3D" id="2.60.120.10">
    <property type="entry name" value="Jelly Rolls"/>
    <property type="match status" value="1"/>
</dbReference>
<name>A0A4S8MX27_DENBC</name>
<dbReference type="InterPro" id="IPR047142">
    <property type="entry name" value="OryJ/VirC-like"/>
</dbReference>
<accession>A0A4S8MX27</accession>
<gene>
    <name evidence="1" type="ORF">K435DRAFT_772575</name>
</gene>
<dbReference type="EMBL" id="ML179037">
    <property type="protein sequence ID" value="THV07745.1"/>
    <property type="molecule type" value="Genomic_DNA"/>
</dbReference>
<dbReference type="Gene3D" id="2.20.70.150">
    <property type="match status" value="1"/>
</dbReference>
<reference evidence="1 2" key="1">
    <citation type="journal article" date="2019" name="Nat. Ecol. Evol.">
        <title>Megaphylogeny resolves global patterns of mushroom evolution.</title>
        <authorList>
            <person name="Varga T."/>
            <person name="Krizsan K."/>
            <person name="Foldi C."/>
            <person name="Dima B."/>
            <person name="Sanchez-Garcia M."/>
            <person name="Sanchez-Ramirez S."/>
            <person name="Szollosi G.J."/>
            <person name="Szarkandi J.G."/>
            <person name="Papp V."/>
            <person name="Albert L."/>
            <person name="Andreopoulos W."/>
            <person name="Angelini C."/>
            <person name="Antonin V."/>
            <person name="Barry K.W."/>
            <person name="Bougher N.L."/>
            <person name="Buchanan P."/>
            <person name="Buyck B."/>
            <person name="Bense V."/>
            <person name="Catcheside P."/>
            <person name="Chovatia M."/>
            <person name="Cooper J."/>
            <person name="Damon W."/>
            <person name="Desjardin D."/>
            <person name="Finy P."/>
            <person name="Geml J."/>
            <person name="Haridas S."/>
            <person name="Hughes K."/>
            <person name="Justo A."/>
            <person name="Karasinski D."/>
            <person name="Kautmanova I."/>
            <person name="Kiss B."/>
            <person name="Kocsube S."/>
            <person name="Kotiranta H."/>
            <person name="LaButti K.M."/>
            <person name="Lechner B.E."/>
            <person name="Liimatainen K."/>
            <person name="Lipzen A."/>
            <person name="Lukacs Z."/>
            <person name="Mihaltcheva S."/>
            <person name="Morgado L.N."/>
            <person name="Niskanen T."/>
            <person name="Noordeloos M.E."/>
            <person name="Ohm R.A."/>
            <person name="Ortiz-Santana B."/>
            <person name="Ovrebo C."/>
            <person name="Racz N."/>
            <person name="Riley R."/>
            <person name="Savchenko A."/>
            <person name="Shiryaev A."/>
            <person name="Soop K."/>
            <person name="Spirin V."/>
            <person name="Szebenyi C."/>
            <person name="Tomsovsky M."/>
            <person name="Tulloss R.E."/>
            <person name="Uehling J."/>
            <person name="Grigoriev I.V."/>
            <person name="Vagvolgyi C."/>
            <person name="Papp T."/>
            <person name="Martin F.M."/>
            <person name="Miettinen O."/>
            <person name="Hibbett D.S."/>
            <person name="Nagy L.G."/>
        </authorList>
    </citation>
    <scope>NUCLEOTIDE SEQUENCE [LARGE SCALE GENOMIC DNA]</scope>
    <source>
        <strain evidence="1 2">CBS 962.96</strain>
    </source>
</reference>
<dbReference type="SUPFAM" id="SSF51182">
    <property type="entry name" value="RmlC-like cupins"/>
    <property type="match status" value="1"/>
</dbReference>
<dbReference type="AlphaFoldDB" id="A0A4S8MX27"/>
<proteinExistence type="predicted"/>
<evidence type="ECO:0008006" key="3">
    <source>
        <dbReference type="Google" id="ProtNLM"/>
    </source>
</evidence>
<dbReference type="InterPro" id="IPR011051">
    <property type="entry name" value="RmlC_Cupin_sf"/>
</dbReference>
<dbReference type="Proteomes" id="UP000297245">
    <property type="component" value="Unassembled WGS sequence"/>
</dbReference>
<dbReference type="CDD" id="cd02231">
    <property type="entry name" value="cupin_BLL6423-like"/>
    <property type="match status" value="1"/>
</dbReference>
<sequence>MAELPPLRRIVAGHNEQGIGCVTSDGAVASESLGLEGNSVKGRIWTTFDGLPTNDNNIDSEGFSKPIEKNFGLHPDVGTNLQYTEIEPGFVSPMHRTSSLDYNIWVEGEAILIMEDGSETVINRPGDVVIMRGALHAWKNPSTTKWCRWVTVLASAKPVVLQGKELEPRM</sequence>
<dbReference type="PANTHER" id="PTHR36156:SF2">
    <property type="entry name" value="CUPIN TYPE-2 DOMAIN-CONTAINING PROTEIN"/>
    <property type="match status" value="1"/>
</dbReference>
<dbReference type="InterPro" id="IPR014710">
    <property type="entry name" value="RmlC-like_jellyroll"/>
</dbReference>
<evidence type="ECO:0000313" key="1">
    <source>
        <dbReference type="EMBL" id="THV07745.1"/>
    </source>
</evidence>
<dbReference type="PANTHER" id="PTHR36156">
    <property type="entry name" value="SLR2101 PROTEIN"/>
    <property type="match status" value="1"/>
</dbReference>
<organism evidence="1 2">
    <name type="scientific">Dendrothele bispora (strain CBS 962.96)</name>
    <dbReference type="NCBI Taxonomy" id="1314807"/>
    <lineage>
        <taxon>Eukaryota</taxon>
        <taxon>Fungi</taxon>
        <taxon>Dikarya</taxon>
        <taxon>Basidiomycota</taxon>
        <taxon>Agaricomycotina</taxon>
        <taxon>Agaricomycetes</taxon>
        <taxon>Agaricomycetidae</taxon>
        <taxon>Agaricales</taxon>
        <taxon>Agaricales incertae sedis</taxon>
        <taxon>Dendrothele</taxon>
    </lineage>
</organism>
<protein>
    <recommendedName>
        <fullName evidence="3">Cupin 2 conserved barrel domain-containing protein</fullName>
    </recommendedName>
</protein>